<keyword evidence="5" id="KW-1133">Transmembrane helix</keyword>
<evidence type="ECO:0000256" key="10">
    <source>
        <dbReference type="ARBA" id="ARBA00047899"/>
    </source>
</evidence>
<evidence type="ECO:0000256" key="1">
    <source>
        <dbReference type="ARBA" id="ARBA00004479"/>
    </source>
</evidence>
<keyword evidence="4 13" id="KW-0732">Signal</keyword>
<evidence type="ECO:0000256" key="12">
    <source>
        <dbReference type="SAM" id="MobiDB-lite"/>
    </source>
</evidence>
<comment type="catalytic activity">
    <reaction evidence="11">
        <text>L-seryl-[protein] + ATP = O-phospho-L-seryl-[protein] + ADP + H(+)</text>
        <dbReference type="Rhea" id="RHEA:17989"/>
        <dbReference type="Rhea" id="RHEA-COMP:9863"/>
        <dbReference type="Rhea" id="RHEA-COMP:11604"/>
        <dbReference type="ChEBI" id="CHEBI:15378"/>
        <dbReference type="ChEBI" id="CHEBI:29999"/>
        <dbReference type="ChEBI" id="CHEBI:30616"/>
        <dbReference type="ChEBI" id="CHEBI:83421"/>
        <dbReference type="ChEBI" id="CHEBI:456216"/>
        <dbReference type="EC" id="2.7.11.1"/>
    </reaction>
</comment>
<proteinExistence type="predicted"/>
<evidence type="ECO:0000256" key="8">
    <source>
        <dbReference type="ARBA" id="ARBA00023170"/>
    </source>
</evidence>
<evidence type="ECO:0000256" key="4">
    <source>
        <dbReference type="ARBA" id="ARBA00022729"/>
    </source>
</evidence>
<accession>A0ABW2YAI6</accession>
<comment type="catalytic activity">
    <reaction evidence="10">
        <text>L-threonyl-[protein] + ATP = O-phospho-L-threonyl-[protein] + ADP + H(+)</text>
        <dbReference type="Rhea" id="RHEA:46608"/>
        <dbReference type="Rhea" id="RHEA-COMP:11060"/>
        <dbReference type="Rhea" id="RHEA-COMP:11605"/>
        <dbReference type="ChEBI" id="CHEBI:15378"/>
        <dbReference type="ChEBI" id="CHEBI:30013"/>
        <dbReference type="ChEBI" id="CHEBI:30616"/>
        <dbReference type="ChEBI" id="CHEBI:61977"/>
        <dbReference type="ChEBI" id="CHEBI:456216"/>
        <dbReference type="EC" id="2.7.11.1"/>
    </reaction>
</comment>
<dbReference type="PANTHER" id="PTHR47460">
    <property type="entry name" value="SERINE/THREONINE-PROTEIN KINASE-LIKE PROTEIN ACR4"/>
    <property type="match status" value="1"/>
</dbReference>
<dbReference type="RefSeq" id="WP_386822328.1">
    <property type="nucleotide sequence ID" value="NZ_JBHTIF010000001.1"/>
</dbReference>
<evidence type="ECO:0000256" key="6">
    <source>
        <dbReference type="ARBA" id="ARBA00023136"/>
    </source>
</evidence>
<evidence type="ECO:0000256" key="9">
    <source>
        <dbReference type="ARBA" id="ARBA00023180"/>
    </source>
</evidence>
<organism evidence="14 15">
    <name type="scientific">Lysobacter brunescens</name>
    <dbReference type="NCBI Taxonomy" id="262323"/>
    <lineage>
        <taxon>Bacteria</taxon>
        <taxon>Pseudomonadati</taxon>
        <taxon>Pseudomonadota</taxon>
        <taxon>Gammaproteobacteria</taxon>
        <taxon>Lysobacterales</taxon>
        <taxon>Lysobacteraceae</taxon>
        <taxon>Lysobacter</taxon>
    </lineage>
</organism>
<keyword evidence="6" id="KW-0472">Membrane</keyword>
<feature type="chain" id="PRO_5045182191" description="non-specific serine/threonine protein kinase" evidence="13">
    <location>
        <begin position="18"/>
        <end position="948"/>
    </location>
</feature>
<evidence type="ECO:0000256" key="13">
    <source>
        <dbReference type="SAM" id="SignalP"/>
    </source>
</evidence>
<keyword evidence="8" id="KW-0675">Receptor</keyword>
<evidence type="ECO:0000256" key="7">
    <source>
        <dbReference type="ARBA" id="ARBA00023157"/>
    </source>
</evidence>
<dbReference type="EC" id="2.7.11.1" evidence="2"/>
<comment type="subcellular location">
    <subcellularLocation>
        <location evidence="1">Membrane</location>
        <topology evidence="1">Single-pass type I membrane protein</topology>
    </subcellularLocation>
</comment>
<evidence type="ECO:0000313" key="14">
    <source>
        <dbReference type="EMBL" id="MFD0724677.1"/>
    </source>
</evidence>
<dbReference type="Pfam" id="PF13540">
    <property type="entry name" value="RCC1_2"/>
    <property type="match status" value="5"/>
</dbReference>
<keyword evidence="3" id="KW-0812">Transmembrane</keyword>
<dbReference type="PANTHER" id="PTHR47460:SF1">
    <property type="entry name" value="SERINE_THREONINE-PROTEIN KINASE-LIKE PROTEIN ACR4"/>
    <property type="match status" value="1"/>
</dbReference>
<keyword evidence="7" id="KW-1015">Disulfide bond</keyword>
<evidence type="ECO:0000313" key="15">
    <source>
        <dbReference type="Proteomes" id="UP001597110"/>
    </source>
</evidence>
<reference evidence="15" key="1">
    <citation type="journal article" date="2019" name="Int. J. Syst. Evol. Microbiol.">
        <title>The Global Catalogue of Microorganisms (GCM) 10K type strain sequencing project: providing services to taxonomists for standard genome sequencing and annotation.</title>
        <authorList>
            <consortium name="The Broad Institute Genomics Platform"/>
            <consortium name="The Broad Institute Genome Sequencing Center for Infectious Disease"/>
            <person name="Wu L."/>
            <person name="Ma J."/>
        </authorList>
    </citation>
    <scope>NUCLEOTIDE SEQUENCE [LARGE SCALE GENOMIC DNA]</scope>
    <source>
        <strain evidence="15">CCUG 55585</strain>
    </source>
</reference>
<sequence>MLAIILSIVHLPSTAHAAANGVGFVPLDAGVARNCNIDAHNVLRCWRDDVQPSSGVAMEGRFIAVSVAVDRTCAIRTDGLGGCWSAAEPSVFRALPFGPVIAIDATSDDVCAVASDGRLRCVGGELSRHAPNKSRYAAVSVAPAHACALRIEGGLDCWGKDEHALADRLPHGHYLSVSVSETDVCAIRVDGEVDCARWGGVLSAAPPSGMRALAIAAGSGYACAIVDDGRIRCWGDVGGGLMRVPSGRFVAIGASEKHACVQSVDGEMQCWGNSTRLSQPVSSHQDHLSQAILDIAAGEQKTCVLRSRAEVDCAGIGVDSPGTTEGHRSIAAGTAQVCSIADGNRIVCWGSAGKGDEPPPEGPMRSLDAGAYNGCAIRSNGLVACWGWDKYGQDDFASGTYRDVATGMNHSCAIRADASLVCRGYGAEGQTSPPAGGFRDVDVGERHACALSDQGRIVCWGLGSEGQTTPSGASVTYRALAVGAFHACAISDVGRLACWGRNNHGQATPPSHGRYVSLSAGFAHSCAIRDDGQSVCWGDPAAGIHVASKSMAMGVKAVDTTPPTVTPVITGTLGENGWYVSEVQLRWLIEDPESPPRIYSGCRDVVLTQDTKPEDHVCMAVSDGSRPGFPPTTVQVVLKRDTVPPRAIIETPAPNEAGWYNSTVGVRYTCFDETSGVPSNCNVWTNAYEEGPTQLGHQVKDEAGHLSEYAQATVWIDKTPPTISAILPTSPMILNASFDTQLSGTDARSGVDWARSGCTPIATQIPSQETTCRIYDRAGNLAAKTGGYAVLYDFEGFMGPLAKGEVLHEIEATRYVPIIWKVRDAKGVLVADKVFGWVEYGSIACPAWPVAQLNWRGVTSSQGEYILPDGSHRIDFRFYADEANKCFQVHYYLRDQTRHTVTFKVRPRQMTTGGPLRPIQSPTPIQRPVSGRPAPGALRPAQSRPRAR</sequence>
<keyword evidence="9" id="KW-0325">Glycoprotein</keyword>
<evidence type="ECO:0000256" key="2">
    <source>
        <dbReference type="ARBA" id="ARBA00012513"/>
    </source>
</evidence>
<feature type="signal peptide" evidence="13">
    <location>
        <begin position="1"/>
        <end position="17"/>
    </location>
</feature>
<evidence type="ECO:0000256" key="3">
    <source>
        <dbReference type="ARBA" id="ARBA00022692"/>
    </source>
</evidence>
<comment type="caution">
    <text evidence="14">The sequence shown here is derived from an EMBL/GenBank/DDBJ whole genome shotgun (WGS) entry which is preliminary data.</text>
</comment>
<evidence type="ECO:0000256" key="11">
    <source>
        <dbReference type="ARBA" id="ARBA00048679"/>
    </source>
</evidence>
<dbReference type="SUPFAM" id="SSF50985">
    <property type="entry name" value="RCC1/BLIP-II"/>
    <property type="match status" value="2"/>
</dbReference>
<feature type="region of interest" description="Disordered" evidence="12">
    <location>
        <begin position="909"/>
        <end position="948"/>
    </location>
</feature>
<name>A0ABW2YAI6_9GAMM</name>
<dbReference type="Proteomes" id="UP001597110">
    <property type="component" value="Unassembled WGS sequence"/>
</dbReference>
<dbReference type="InterPro" id="IPR009091">
    <property type="entry name" value="RCC1/BLIP-II"/>
</dbReference>
<dbReference type="Gene3D" id="2.130.10.30">
    <property type="entry name" value="Regulator of chromosome condensation 1/beta-lactamase-inhibitor protein II"/>
    <property type="match status" value="3"/>
</dbReference>
<evidence type="ECO:0000256" key="5">
    <source>
        <dbReference type="ARBA" id="ARBA00022989"/>
    </source>
</evidence>
<gene>
    <name evidence="14" type="ORF">ACFQ0E_03595</name>
</gene>
<dbReference type="EMBL" id="JBHTIF010000001">
    <property type="protein sequence ID" value="MFD0724677.1"/>
    <property type="molecule type" value="Genomic_DNA"/>
</dbReference>
<protein>
    <recommendedName>
        <fullName evidence="2">non-specific serine/threonine protein kinase</fullName>
        <ecNumber evidence="2">2.7.11.1</ecNumber>
    </recommendedName>
</protein>
<keyword evidence="15" id="KW-1185">Reference proteome</keyword>